<evidence type="ECO:0000256" key="1">
    <source>
        <dbReference type="SAM" id="SignalP"/>
    </source>
</evidence>
<protein>
    <recommendedName>
        <fullName evidence="4">Surface layer protein A domain-containing protein</fullName>
    </recommendedName>
</protein>
<reference evidence="2 3" key="1">
    <citation type="submission" date="2019-05" db="EMBL/GenBank/DDBJ databases">
        <title>The metagenome of a microbial culture collection derived from dairy environment covers the genomic content of the human microbiome.</title>
        <authorList>
            <person name="Roder T."/>
            <person name="Wuthrich D."/>
            <person name="Sattari Z."/>
            <person name="Von Ah U."/>
            <person name="Bar C."/>
            <person name="Ronchi F."/>
            <person name="Macpherson A.J."/>
            <person name="Ganal-Vonarburg S.C."/>
            <person name="Bruggmann R."/>
            <person name="Vergeres G."/>
        </authorList>
    </citation>
    <scope>NUCLEOTIDE SEQUENCE [LARGE SCALE GENOMIC DNA]</scope>
    <source>
        <strain evidence="2 3">FAM 1079</strain>
    </source>
</reference>
<feature type="signal peptide" evidence="1">
    <location>
        <begin position="1"/>
        <end position="26"/>
    </location>
</feature>
<feature type="chain" id="PRO_5024413296" description="Surface layer protein A domain-containing protein" evidence="1">
    <location>
        <begin position="27"/>
        <end position="268"/>
    </location>
</feature>
<evidence type="ECO:0008006" key="4">
    <source>
        <dbReference type="Google" id="ProtNLM"/>
    </source>
</evidence>
<evidence type="ECO:0000313" key="3">
    <source>
        <dbReference type="Proteomes" id="UP000305100"/>
    </source>
</evidence>
<dbReference type="Proteomes" id="UP000305100">
    <property type="component" value="Unassembled WGS sequence"/>
</dbReference>
<dbReference type="OrthoDB" id="2275794at2"/>
<sequence>MKSPLTLLLTVISALSFLTVTRPTQASSNLGDNISITYVKVKRPIFTGQYTKVDGHRGKRILTPKGTILKVLLTSGNTAVLSRGLMSYKAQQHLYENKMASYHTKHYNTKYFAPYRFKLPVRARVMQVGSGYTNQAASNYKPIFYITMDGYLQYYSGARLKHYDIKNSFESKSGSQDENPLWRIKPTTMVKINHFKTTGNTSYVYYKKPIKGLPDRKVSSRYYRLSIQKIKNQQRTWRNGDSALTAWWTQYNVGGHAFYDLIEMEADS</sequence>
<accession>A0A5R9CWY8</accession>
<proteinExistence type="predicted"/>
<comment type="caution">
    <text evidence="2">The sequence shown here is derived from an EMBL/GenBank/DDBJ whole genome shotgun (WGS) entry which is preliminary data.</text>
</comment>
<name>A0A5R9CWY8_9LACO</name>
<dbReference type="EMBL" id="VBSX01000006">
    <property type="protein sequence ID" value="TLQ20298.1"/>
    <property type="molecule type" value="Genomic_DNA"/>
</dbReference>
<gene>
    <name evidence="2" type="ORF">FEZ41_03935</name>
</gene>
<organism evidence="2 3">
    <name type="scientific">Lentilactobacillus parafarraginis</name>
    <dbReference type="NCBI Taxonomy" id="390842"/>
    <lineage>
        <taxon>Bacteria</taxon>
        <taxon>Bacillati</taxon>
        <taxon>Bacillota</taxon>
        <taxon>Bacilli</taxon>
        <taxon>Lactobacillales</taxon>
        <taxon>Lactobacillaceae</taxon>
        <taxon>Lentilactobacillus</taxon>
    </lineage>
</organism>
<keyword evidence="1" id="KW-0732">Signal</keyword>
<evidence type="ECO:0000313" key="2">
    <source>
        <dbReference type="EMBL" id="TLQ20298.1"/>
    </source>
</evidence>
<dbReference type="AlphaFoldDB" id="A0A5R9CWY8"/>